<dbReference type="Gene3D" id="2.40.170.20">
    <property type="entry name" value="TonB-dependent receptor, beta-barrel domain"/>
    <property type="match status" value="1"/>
</dbReference>
<name>F4CEI5_SPHS2</name>
<evidence type="ECO:0000256" key="3">
    <source>
        <dbReference type="ARBA" id="ARBA00022452"/>
    </source>
</evidence>
<dbReference type="InterPro" id="IPR012910">
    <property type="entry name" value="Plug_dom"/>
</dbReference>
<keyword evidence="10" id="KW-0675">Receptor</keyword>
<feature type="domain" description="TonB-dependent receptor plug" evidence="9">
    <location>
        <begin position="118"/>
        <end position="222"/>
    </location>
</feature>
<dbReference type="GO" id="GO:0009279">
    <property type="term" value="C:cell outer membrane"/>
    <property type="evidence" value="ECO:0007669"/>
    <property type="project" value="UniProtKB-SubCell"/>
</dbReference>
<keyword evidence="5 7" id="KW-0472">Membrane</keyword>
<reference evidence="10" key="1">
    <citation type="submission" date="2011-03" db="EMBL/GenBank/DDBJ databases">
        <title>Complete sequence of Sphingobacterium sp. 21.</title>
        <authorList>
            <consortium name="US DOE Joint Genome Institute"/>
            <person name="Lucas S."/>
            <person name="Copeland A."/>
            <person name="Lapidus A."/>
            <person name="Cheng J.-F."/>
            <person name="Goodwin L."/>
            <person name="Pitluck S."/>
            <person name="Davenport K."/>
            <person name="Detter J.C."/>
            <person name="Han C."/>
            <person name="Tapia R."/>
            <person name="Land M."/>
            <person name="Hauser L."/>
            <person name="Kyrpides N."/>
            <person name="Ivanova N."/>
            <person name="Ovchinnikova G."/>
            <person name="Pagani I."/>
            <person name="Siebers A.K."/>
            <person name="Allgaier M."/>
            <person name="Thelen M.P."/>
            <person name="Hugenholtz P."/>
            <person name="Woyke T."/>
        </authorList>
    </citation>
    <scope>NUCLEOTIDE SEQUENCE</scope>
    <source>
        <strain evidence="10">21</strain>
    </source>
</reference>
<dbReference type="InterPro" id="IPR023996">
    <property type="entry name" value="TonB-dep_OMP_SusC/RagA"/>
</dbReference>
<sequence>MKYIYITLFCLFYISHATAQHQITGKIISESTRQPLKGATVEIKGTQYMTQTRDDGIFILVSRQDTGTLVVSSVGYFEMQTRISASNSDTLYISLQEREQMLSEVEIVSTGYQQLPRERATGSFELVDRELLNRRVSTNLIDRLEDVTPGLVFNRNRNSASNPFSIRGQSGIFSNSRPLIVIDNFQYDGDLENINPNDIESVTVLKDAAAASIWGARAGNGVIVITTKKGRPNQAPKISFNSNVTVGDKPDLFYLPVMGTTDFIDVERMLFDQGYYGAAERSASKTPLSPVVELLIAQRDGLLTEQEASGQIDALKSIDIRDDLSKYFYRNGVNQQYAFNVTGGSAHHQYYLSAGYDNESQNLHGNAYDRITLNAANTFSFLKDKVQVKSDIYYTKGKITRDQNIPIVSDLGMVAGNRNTIYPYARLADNNGNPLAVTRGYRTGFVNGTQQSGLLDWQYRPLEELGLADNHTGSTDYRLNTQVTYKIISGLSLDVLYQFGQTLLKTNNRQDVNSYFTRDLINRYSQIQPDGTLSYPIPVGDILNQSFSTATNHNVRGQLNYRYSQDVHDLTAIAGYELKDYGTVGNSYRVYGYDNDHATVDRVDYISTFPQYHNNLIRNAIPYGNSASELTDRFISYFTNAAYTYNSLYTLSASARFDRSNLFGVRTNQQGVPLWSVGGAWSVSGEDFYHLDWLPVLKTRATFGYNGNVDRTISAYTTAIYYSSSWNLINAPWATVSNPPNPELRWERMKMVNVGVDFETKGSRLRGNFDFFWKRGIDLIGDMTVPASRGVTSFRGNSASTTGSGFDLSLNSWNTKGAVDWRTDLLISFYRDKVTGYERESVTNAYVASADGGGYPLEGRPLYAIYSYRWAGLDPETGNPQGYLGGTVSQDYNQILATTTPAELVYHGPARPPLSGALRNIFTFGKFSVSANVSFRLGYYFRRTGISYNDLLTGQGYHTGAEYPLRWQRPGDELITSVPSMPNVRNVNRDNLYRYSEALVERGDHIRLQDLRFDYNFDDVLFPKGGKSARLYIYANNLGVIWKNSGSDLDSDYPFSIPPVRTIAFGVQIDL</sequence>
<dbReference type="Gene3D" id="2.60.40.1120">
    <property type="entry name" value="Carboxypeptidase-like, regulatory domain"/>
    <property type="match status" value="1"/>
</dbReference>
<comment type="subcellular location">
    <subcellularLocation>
        <location evidence="1 7">Cell outer membrane</location>
        <topology evidence="1 7">Multi-pass membrane protein</topology>
    </subcellularLocation>
</comment>
<evidence type="ECO:0000256" key="8">
    <source>
        <dbReference type="SAM" id="SignalP"/>
    </source>
</evidence>
<dbReference type="NCBIfam" id="TIGR04057">
    <property type="entry name" value="SusC_RagA_signa"/>
    <property type="match status" value="1"/>
</dbReference>
<dbReference type="InterPro" id="IPR036942">
    <property type="entry name" value="Beta-barrel_TonB_sf"/>
</dbReference>
<keyword evidence="4 7" id="KW-0812">Transmembrane</keyword>
<dbReference type="PATRIC" id="fig|743722.3.peg.92"/>
<proteinExistence type="inferred from homology"/>
<feature type="chain" id="PRO_5003307706" evidence="8">
    <location>
        <begin position="20"/>
        <end position="1071"/>
    </location>
</feature>
<keyword evidence="8" id="KW-0732">Signal</keyword>
<keyword evidence="3 7" id="KW-1134">Transmembrane beta strand</keyword>
<evidence type="ECO:0000256" key="6">
    <source>
        <dbReference type="ARBA" id="ARBA00023237"/>
    </source>
</evidence>
<dbReference type="Pfam" id="PF07715">
    <property type="entry name" value="Plug"/>
    <property type="match status" value="1"/>
</dbReference>
<accession>F4CEI5</accession>
<evidence type="ECO:0000256" key="1">
    <source>
        <dbReference type="ARBA" id="ARBA00004571"/>
    </source>
</evidence>
<evidence type="ECO:0000256" key="5">
    <source>
        <dbReference type="ARBA" id="ARBA00023136"/>
    </source>
</evidence>
<keyword evidence="6 7" id="KW-0998">Cell outer membrane</keyword>
<dbReference type="AlphaFoldDB" id="F4CEI5"/>
<dbReference type="Pfam" id="PF13715">
    <property type="entry name" value="CarbopepD_reg_2"/>
    <property type="match status" value="1"/>
</dbReference>
<dbReference type="HOGENOM" id="CLU_004317_0_1_10"/>
<gene>
    <name evidence="10" type="ordered locus">Sph21_0088</name>
</gene>
<feature type="signal peptide" evidence="8">
    <location>
        <begin position="1"/>
        <end position="19"/>
    </location>
</feature>
<dbReference type="InterPro" id="IPR037066">
    <property type="entry name" value="Plug_dom_sf"/>
</dbReference>
<dbReference type="Gene3D" id="2.170.130.10">
    <property type="entry name" value="TonB-dependent receptor, plug domain"/>
    <property type="match status" value="1"/>
</dbReference>
<dbReference type="InterPro" id="IPR039426">
    <property type="entry name" value="TonB-dep_rcpt-like"/>
</dbReference>
<dbReference type="NCBIfam" id="TIGR04056">
    <property type="entry name" value="OMP_RagA_SusC"/>
    <property type="match status" value="1"/>
</dbReference>
<dbReference type="InterPro" id="IPR008969">
    <property type="entry name" value="CarboxyPept-like_regulatory"/>
</dbReference>
<dbReference type="KEGG" id="shg:Sph21_0088"/>
<keyword evidence="2 7" id="KW-0813">Transport</keyword>
<dbReference type="eggNOG" id="COG1629">
    <property type="taxonomic scope" value="Bacteria"/>
</dbReference>
<dbReference type="STRING" id="743722.Sph21_0088"/>
<comment type="similarity">
    <text evidence="7">Belongs to the TonB-dependent receptor family.</text>
</comment>
<evidence type="ECO:0000259" key="9">
    <source>
        <dbReference type="Pfam" id="PF07715"/>
    </source>
</evidence>
<dbReference type="PROSITE" id="PS52016">
    <property type="entry name" value="TONB_DEPENDENT_REC_3"/>
    <property type="match status" value="1"/>
</dbReference>
<evidence type="ECO:0000256" key="4">
    <source>
        <dbReference type="ARBA" id="ARBA00022692"/>
    </source>
</evidence>
<dbReference type="OrthoDB" id="9768177at2"/>
<dbReference type="SUPFAM" id="SSF49464">
    <property type="entry name" value="Carboxypeptidase regulatory domain-like"/>
    <property type="match status" value="1"/>
</dbReference>
<dbReference type="EMBL" id="CP002584">
    <property type="protein sequence ID" value="ADZ76680.1"/>
    <property type="molecule type" value="Genomic_DNA"/>
</dbReference>
<evidence type="ECO:0000256" key="2">
    <source>
        <dbReference type="ARBA" id="ARBA00022448"/>
    </source>
</evidence>
<organism evidence="10">
    <name type="scientific">Sphingobacterium sp. (strain 21)</name>
    <dbReference type="NCBI Taxonomy" id="743722"/>
    <lineage>
        <taxon>Bacteria</taxon>
        <taxon>Pseudomonadati</taxon>
        <taxon>Bacteroidota</taxon>
        <taxon>Sphingobacteriia</taxon>
        <taxon>Sphingobacteriales</taxon>
        <taxon>Sphingobacteriaceae</taxon>
        <taxon>Sphingobacterium</taxon>
    </lineage>
</organism>
<dbReference type="InterPro" id="IPR023997">
    <property type="entry name" value="TonB-dep_OMP_SusC/RagA_CS"/>
</dbReference>
<evidence type="ECO:0000256" key="7">
    <source>
        <dbReference type="PROSITE-ProRule" id="PRU01360"/>
    </source>
</evidence>
<protein>
    <submittedName>
        <fullName evidence="10">TonB-dependent receptor plug</fullName>
    </submittedName>
</protein>
<evidence type="ECO:0000313" key="10">
    <source>
        <dbReference type="EMBL" id="ADZ76680.1"/>
    </source>
</evidence>
<dbReference type="SUPFAM" id="SSF56935">
    <property type="entry name" value="Porins"/>
    <property type="match status" value="1"/>
</dbReference>